<comment type="subunit">
    <text evidence="13">Homodimer which binds Holliday junction (HJ) DNA. The HJ becomes 2-fold symmetrical on binding to RuvC with unstacked arms; it has a different conformation from HJ DNA in complex with RuvA. In the full resolvosome a probable DNA-RuvA(4)-RuvB(12)-RuvC(2) complex forms which resolves the HJ.</text>
</comment>
<evidence type="ECO:0000256" key="1">
    <source>
        <dbReference type="ARBA" id="ARBA00009518"/>
    </source>
</evidence>
<dbReference type="InterPro" id="IPR036397">
    <property type="entry name" value="RNaseH_sf"/>
</dbReference>
<keyword evidence="9 13" id="KW-0238">DNA-binding</keyword>
<evidence type="ECO:0000256" key="10">
    <source>
        <dbReference type="ARBA" id="ARBA00023172"/>
    </source>
</evidence>
<dbReference type="FunFam" id="3.30.420.10:FF:000002">
    <property type="entry name" value="Crossover junction endodeoxyribonuclease RuvC"/>
    <property type="match status" value="1"/>
</dbReference>
<dbReference type="InterPro" id="IPR020563">
    <property type="entry name" value="X-over_junc_endoDNase_Mg_BS"/>
</dbReference>
<comment type="similarity">
    <text evidence="1 13">Belongs to the RuvC family.</text>
</comment>
<dbReference type="GO" id="GO:0000287">
    <property type="term" value="F:magnesium ion binding"/>
    <property type="evidence" value="ECO:0007669"/>
    <property type="project" value="UniProtKB-UniRule"/>
</dbReference>
<accession>A0A1F5ZLH1</accession>
<evidence type="ECO:0000256" key="3">
    <source>
        <dbReference type="ARBA" id="ARBA00022722"/>
    </source>
</evidence>
<gene>
    <name evidence="13" type="primary">ruvC</name>
    <name evidence="15" type="ORF">A3D77_00485</name>
</gene>
<dbReference type="GO" id="GO:0008821">
    <property type="term" value="F:crossover junction DNA endonuclease activity"/>
    <property type="evidence" value="ECO:0007669"/>
    <property type="project" value="UniProtKB-UniRule"/>
</dbReference>
<comment type="catalytic activity">
    <reaction evidence="12 13">
        <text>Endonucleolytic cleavage at a junction such as a reciprocal single-stranded crossover between two homologous DNA duplexes (Holliday junction).</text>
        <dbReference type="EC" id="3.1.21.10"/>
    </reaction>
</comment>
<comment type="cofactor">
    <cofactor evidence="13">
        <name>Mg(2+)</name>
        <dbReference type="ChEBI" id="CHEBI:18420"/>
    </cofactor>
    <text evidence="13">Binds 2 Mg(2+) ion per subunit.</text>
</comment>
<dbReference type="PRINTS" id="PR00696">
    <property type="entry name" value="RSOLVASERUVC"/>
</dbReference>
<dbReference type="GO" id="GO:0005737">
    <property type="term" value="C:cytoplasm"/>
    <property type="evidence" value="ECO:0007669"/>
    <property type="project" value="UniProtKB-SubCell"/>
</dbReference>
<organism evidence="15 16">
    <name type="scientific">Candidatus Gottesmanbacteria bacterium RIFCSPHIGHO2_02_FULL_39_11</name>
    <dbReference type="NCBI Taxonomy" id="1798382"/>
    <lineage>
        <taxon>Bacteria</taxon>
        <taxon>Candidatus Gottesmaniibacteriota</taxon>
    </lineage>
</organism>
<dbReference type="EMBL" id="MFJL01000039">
    <property type="protein sequence ID" value="OGG13185.1"/>
    <property type="molecule type" value="Genomic_DNA"/>
</dbReference>
<comment type="caution">
    <text evidence="15">The sequence shown here is derived from an EMBL/GenBank/DDBJ whole genome shotgun (WGS) entry which is preliminary data.</text>
</comment>
<reference evidence="15 16" key="1">
    <citation type="journal article" date="2016" name="Nat. Commun.">
        <title>Thousands of microbial genomes shed light on interconnected biogeochemical processes in an aquifer system.</title>
        <authorList>
            <person name="Anantharaman K."/>
            <person name="Brown C.T."/>
            <person name="Hug L.A."/>
            <person name="Sharon I."/>
            <person name="Castelle C.J."/>
            <person name="Probst A.J."/>
            <person name="Thomas B.C."/>
            <person name="Singh A."/>
            <person name="Wilkins M.J."/>
            <person name="Karaoz U."/>
            <person name="Brodie E.L."/>
            <person name="Williams K.H."/>
            <person name="Hubbard S.S."/>
            <person name="Banfield J.F."/>
        </authorList>
    </citation>
    <scope>NUCLEOTIDE SEQUENCE [LARGE SCALE GENOMIC DNA]</scope>
</reference>
<dbReference type="STRING" id="1798382.A3D77_00485"/>
<name>A0A1F5ZLH1_9BACT</name>
<feature type="binding site" evidence="13">
    <location>
        <position position="140"/>
    </location>
    <ligand>
        <name>Mg(2+)</name>
        <dbReference type="ChEBI" id="CHEBI:18420"/>
        <label>1</label>
    </ligand>
</feature>
<evidence type="ECO:0000256" key="12">
    <source>
        <dbReference type="ARBA" id="ARBA00029354"/>
    </source>
</evidence>
<evidence type="ECO:0000313" key="16">
    <source>
        <dbReference type="Proteomes" id="UP000176923"/>
    </source>
</evidence>
<keyword evidence="7 13" id="KW-0378">Hydrolase</keyword>
<dbReference type="GO" id="GO:0048476">
    <property type="term" value="C:Holliday junction resolvase complex"/>
    <property type="evidence" value="ECO:0007669"/>
    <property type="project" value="UniProtKB-UniRule"/>
</dbReference>
<evidence type="ECO:0000256" key="4">
    <source>
        <dbReference type="ARBA" id="ARBA00022723"/>
    </source>
</evidence>
<evidence type="ECO:0000256" key="14">
    <source>
        <dbReference type="NCBIfam" id="TIGR00228"/>
    </source>
</evidence>
<dbReference type="NCBIfam" id="NF000711">
    <property type="entry name" value="PRK00039.2-1"/>
    <property type="match status" value="1"/>
</dbReference>
<dbReference type="GO" id="GO:0003677">
    <property type="term" value="F:DNA binding"/>
    <property type="evidence" value="ECO:0007669"/>
    <property type="project" value="UniProtKB-KW"/>
</dbReference>
<dbReference type="InterPro" id="IPR012337">
    <property type="entry name" value="RNaseH-like_sf"/>
</dbReference>
<keyword evidence="6 13" id="KW-0227">DNA damage</keyword>
<dbReference type="Pfam" id="PF02075">
    <property type="entry name" value="RuvC"/>
    <property type="match status" value="1"/>
</dbReference>
<keyword evidence="5 13" id="KW-0255">Endonuclease</keyword>
<evidence type="ECO:0000256" key="6">
    <source>
        <dbReference type="ARBA" id="ARBA00022763"/>
    </source>
</evidence>
<proteinExistence type="inferred from homology"/>
<keyword evidence="3 13" id="KW-0540">Nuclease</keyword>
<dbReference type="PANTHER" id="PTHR30194">
    <property type="entry name" value="CROSSOVER JUNCTION ENDODEOXYRIBONUCLEASE RUVC"/>
    <property type="match status" value="1"/>
</dbReference>
<dbReference type="InterPro" id="IPR002176">
    <property type="entry name" value="X-over_junc_endoDNase_RuvC"/>
</dbReference>
<evidence type="ECO:0000256" key="5">
    <source>
        <dbReference type="ARBA" id="ARBA00022759"/>
    </source>
</evidence>
<dbReference type="AlphaFoldDB" id="A0A1F5ZLH1"/>
<keyword evidence="2 13" id="KW-0963">Cytoplasm</keyword>
<dbReference type="SUPFAM" id="SSF53098">
    <property type="entry name" value="Ribonuclease H-like"/>
    <property type="match status" value="1"/>
</dbReference>
<evidence type="ECO:0000256" key="8">
    <source>
        <dbReference type="ARBA" id="ARBA00022842"/>
    </source>
</evidence>
<dbReference type="EC" id="3.1.21.10" evidence="13 14"/>
<evidence type="ECO:0000256" key="2">
    <source>
        <dbReference type="ARBA" id="ARBA00022490"/>
    </source>
</evidence>
<feature type="active site" evidence="13">
    <location>
        <position position="67"/>
    </location>
</feature>
<dbReference type="HAMAP" id="MF_00034">
    <property type="entry name" value="RuvC"/>
    <property type="match status" value="1"/>
</dbReference>
<dbReference type="PROSITE" id="PS01321">
    <property type="entry name" value="RUVC"/>
    <property type="match status" value="1"/>
</dbReference>
<dbReference type="NCBIfam" id="TIGR00228">
    <property type="entry name" value="ruvC"/>
    <property type="match status" value="1"/>
</dbReference>
<dbReference type="PANTHER" id="PTHR30194:SF3">
    <property type="entry name" value="CROSSOVER JUNCTION ENDODEOXYRIBONUCLEASE RUVC"/>
    <property type="match status" value="1"/>
</dbReference>
<feature type="active site" evidence="13">
    <location>
        <position position="140"/>
    </location>
</feature>
<keyword evidence="10 13" id="KW-0233">DNA recombination</keyword>
<keyword evidence="11 13" id="KW-0234">DNA repair</keyword>
<dbReference type="Proteomes" id="UP000176923">
    <property type="component" value="Unassembled WGS sequence"/>
</dbReference>
<feature type="active site" evidence="13">
    <location>
        <position position="7"/>
    </location>
</feature>
<keyword evidence="8 13" id="KW-0460">Magnesium</keyword>
<feature type="binding site" evidence="13">
    <location>
        <position position="67"/>
    </location>
    <ligand>
        <name>Mg(2+)</name>
        <dbReference type="ChEBI" id="CHEBI:18420"/>
        <label>2</label>
    </ligand>
</feature>
<sequence length="163" mass="17741">MIVLGIDPGIAICGVVGVKDIKGKQTLIFSKEITTPSHTSSSSRLVTIYNELTGILKEVHPDAVAIEKLFFNTNTKTALIVGEARGVIELAVCQHGTHIFEYTPLEVKMSLTGYGRADKNQIQQMIKSILKLPAILKPDDVADAAAIALTHCFSYKMKQSTKK</sequence>
<dbReference type="Gene3D" id="3.30.420.10">
    <property type="entry name" value="Ribonuclease H-like superfamily/Ribonuclease H"/>
    <property type="match status" value="1"/>
</dbReference>
<dbReference type="CDD" id="cd16962">
    <property type="entry name" value="RuvC"/>
    <property type="match status" value="1"/>
</dbReference>
<dbReference type="GO" id="GO:0006310">
    <property type="term" value="P:DNA recombination"/>
    <property type="evidence" value="ECO:0007669"/>
    <property type="project" value="UniProtKB-UniRule"/>
</dbReference>
<evidence type="ECO:0000256" key="7">
    <source>
        <dbReference type="ARBA" id="ARBA00022801"/>
    </source>
</evidence>
<dbReference type="GO" id="GO:0006281">
    <property type="term" value="P:DNA repair"/>
    <property type="evidence" value="ECO:0007669"/>
    <property type="project" value="UniProtKB-UniRule"/>
</dbReference>
<evidence type="ECO:0000256" key="11">
    <source>
        <dbReference type="ARBA" id="ARBA00023204"/>
    </source>
</evidence>
<protein>
    <recommendedName>
        <fullName evidence="13 14">Crossover junction endodeoxyribonuclease RuvC</fullName>
        <ecNumber evidence="13 14">3.1.21.10</ecNumber>
    </recommendedName>
    <alternativeName>
        <fullName evidence="13">Holliday junction nuclease RuvC</fullName>
    </alternativeName>
    <alternativeName>
        <fullName evidence="13">Holliday junction resolvase RuvC</fullName>
    </alternativeName>
</protein>
<keyword evidence="4 13" id="KW-0479">Metal-binding</keyword>
<comment type="subcellular location">
    <subcellularLocation>
        <location evidence="13">Cytoplasm</location>
    </subcellularLocation>
</comment>
<feature type="binding site" evidence="13">
    <location>
        <position position="7"/>
    </location>
    <ligand>
        <name>Mg(2+)</name>
        <dbReference type="ChEBI" id="CHEBI:18420"/>
        <label>1</label>
    </ligand>
</feature>
<comment type="function">
    <text evidence="13">The RuvA-RuvB-RuvC complex processes Holliday junction (HJ) DNA during genetic recombination and DNA repair. Endonuclease that resolves HJ intermediates. Cleaves cruciform DNA by making single-stranded nicks across the HJ at symmetrical positions within the homologous arms, yielding a 5'-phosphate and a 3'-hydroxyl group; requires a central core of homology in the junction. The consensus cleavage sequence is 5'-(A/T)TT(C/G)-3'. Cleavage occurs on the 3'-side of the TT dinucleotide at the point of strand exchange. HJ branch migration catalyzed by RuvA-RuvB allows RuvC to scan DNA until it finds its consensus sequence, where it cleaves and resolves the cruciform DNA.</text>
</comment>
<evidence type="ECO:0000313" key="15">
    <source>
        <dbReference type="EMBL" id="OGG13185.1"/>
    </source>
</evidence>
<evidence type="ECO:0000256" key="9">
    <source>
        <dbReference type="ARBA" id="ARBA00023125"/>
    </source>
</evidence>
<evidence type="ECO:0000256" key="13">
    <source>
        <dbReference type="HAMAP-Rule" id="MF_00034"/>
    </source>
</evidence>